<keyword evidence="1" id="KW-0472">Membrane</keyword>
<name>A0AAQ2URE5_OENOE</name>
<dbReference type="EMBL" id="LR031358">
    <property type="protein sequence ID" value="VDB97926.1"/>
    <property type="molecule type" value="Genomic_DNA"/>
</dbReference>
<organism evidence="2 3">
    <name type="scientific">Oenococcus oeni</name>
    <name type="common">Leuconostoc oenos</name>
    <dbReference type="NCBI Taxonomy" id="1247"/>
    <lineage>
        <taxon>Bacteria</taxon>
        <taxon>Bacillati</taxon>
        <taxon>Bacillota</taxon>
        <taxon>Bacilli</taxon>
        <taxon>Lactobacillales</taxon>
        <taxon>Lactobacillaceae</taxon>
        <taxon>Oenococcus</taxon>
    </lineage>
</organism>
<gene>
    <name evidence="2" type="ORF">OENI_0817</name>
</gene>
<accession>A0AAQ2URE5</accession>
<proteinExistence type="predicted"/>
<dbReference type="AlphaFoldDB" id="A0AAQ2URE5"/>
<keyword evidence="1" id="KW-1133">Transmembrane helix</keyword>
<reference evidence="2 3" key="1">
    <citation type="submission" date="2018-08" db="EMBL/GenBank/DDBJ databases">
        <authorList>
            <person name="Lorentzen P. G. S. M."/>
        </authorList>
    </citation>
    <scope>NUCLEOTIDE SEQUENCE [LARGE SCALE GENOMIC DNA]</scope>
    <source>
        <strain evidence="2 3">CRBO_1381</strain>
    </source>
</reference>
<evidence type="ECO:0000313" key="3">
    <source>
        <dbReference type="Proteomes" id="UP000294726"/>
    </source>
</evidence>
<feature type="transmembrane region" description="Helical" evidence="1">
    <location>
        <begin position="27"/>
        <end position="47"/>
    </location>
</feature>
<evidence type="ECO:0000313" key="2">
    <source>
        <dbReference type="EMBL" id="VDB97926.1"/>
    </source>
</evidence>
<dbReference type="Proteomes" id="UP000294726">
    <property type="component" value="Chromosome"/>
</dbReference>
<evidence type="ECO:0000256" key="1">
    <source>
        <dbReference type="SAM" id="Phobius"/>
    </source>
</evidence>
<sequence length="54" mass="6417">MLILIVLCANFFIKALPYLLISIALTYAFIYWRLLLIVAIFIGIYFFNKRTKKE</sequence>
<protein>
    <submittedName>
        <fullName evidence="2">Uncharacterized protein</fullName>
    </submittedName>
</protein>
<keyword evidence="1" id="KW-0812">Transmembrane</keyword>